<gene>
    <name evidence="1" type="ORF">CTT34_01690</name>
</gene>
<dbReference type="KEGG" id="hmd:CTT34_01690"/>
<reference evidence="1 2" key="1">
    <citation type="submission" date="2017-10" db="EMBL/GenBank/DDBJ databases">
        <title>Coral associated bacteria.</title>
        <authorList>
            <person name="Wang X."/>
        </authorList>
    </citation>
    <scope>NUCLEOTIDE SEQUENCE [LARGE SCALE GENOMIC DNA]</scope>
    <source>
        <strain evidence="1 2">SCSIO 43005</strain>
    </source>
</reference>
<dbReference type="Proteomes" id="UP000463949">
    <property type="component" value="Chromosome"/>
</dbReference>
<dbReference type="EMBL" id="CP024621">
    <property type="protein sequence ID" value="QHD48500.1"/>
    <property type="molecule type" value="Genomic_DNA"/>
</dbReference>
<accession>A0A857GGX1</accession>
<evidence type="ECO:0000313" key="2">
    <source>
        <dbReference type="Proteomes" id="UP000463949"/>
    </source>
</evidence>
<dbReference type="Gene3D" id="1.20.120.330">
    <property type="entry name" value="Nucleotidyltransferases domain 2"/>
    <property type="match status" value="1"/>
</dbReference>
<evidence type="ECO:0000313" key="1">
    <source>
        <dbReference type="EMBL" id="QHD48500.1"/>
    </source>
</evidence>
<name>A0A857GGX1_9GAMM</name>
<protein>
    <recommendedName>
        <fullName evidence="3">HEPN domain-containing protein</fullName>
    </recommendedName>
</protein>
<evidence type="ECO:0008006" key="3">
    <source>
        <dbReference type="Google" id="ProtNLM"/>
    </source>
</evidence>
<dbReference type="AlphaFoldDB" id="A0A857GGX1"/>
<sequence>MTLGSEDVRKSIGKWEGFDMGVACRPVYFMLCGLSLELALKAVITLKEPDTKLKGHNLVTLAHKAGIELNTEDRLKLDFLTSSVIWAGRYPVPNNPNDEKLRSYFDLAYQVLTEPADYVKEIKLRHSSDALDWPDFDRIWQSVMAGFYALEDGAASTKS</sequence>
<proteinExistence type="predicted"/>
<organism evidence="1 2">
    <name type="scientific">Vreelandella aquamarina</name>
    <dbReference type="NCBI Taxonomy" id="77097"/>
    <lineage>
        <taxon>Bacteria</taxon>
        <taxon>Pseudomonadati</taxon>
        <taxon>Pseudomonadota</taxon>
        <taxon>Gammaproteobacteria</taxon>
        <taxon>Oceanospirillales</taxon>
        <taxon>Halomonadaceae</taxon>
        <taxon>Vreelandella</taxon>
    </lineage>
</organism>